<evidence type="ECO:0000256" key="1">
    <source>
        <dbReference type="ARBA" id="ARBA00004173"/>
    </source>
</evidence>
<evidence type="ECO:0000256" key="3">
    <source>
        <dbReference type="ARBA" id="ARBA00016197"/>
    </source>
</evidence>
<dbReference type="SUPFAM" id="SSF56112">
    <property type="entry name" value="Protein kinase-like (PK-like)"/>
    <property type="match status" value="1"/>
</dbReference>
<comment type="subcellular location">
    <subcellularLocation>
        <location evidence="1">Mitochondrion</location>
    </subcellularLocation>
</comment>
<evidence type="ECO:0000313" key="7">
    <source>
        <dbReference type="EMBL" id="OAG04084.1"/>
    </source>
</evidence>
<evidence type="ECO:0000256" key="5">
    <source>
        <dbReference type="ARBA" id="ARBA00023128"/>
    </source>
</evidence>
<dbReference type="RefSeq" id="XP_018034449.1">
    <property type="nucleotide sequence ID" value="XM_018173606.1"/>
</dbReference>
<organism evidence="7 8">
    <name type="scientific">Paraphaeosphaeria sporulosa</name>
    <dbReference type="NCBI Taxonomy" id="1460663"/>
    <lineage>
        <taxon>Eukaryota</taxon>
        <taxon>Fungi</taxon>
        <taxon>Dikarya</taxon>
        <taxon>Ascomycota</taxon>
        <taxon>Pezizomycotina</taxon>
        <taxon>Dothideomycetes</taxon>
        <taxon>Pleosporomycetidae</taxon>
        <taxon>Pleosporales</taxon>
        <taxon>Massarineae</taxon>
        <taxon>Didymosphaeriaceae</taxon>
        <taxon>Paraphaeosphaeria</taxon>
    </lineage>
</organism>
<comment type="similarity">
    <text evidence="2">Belongs to the AIM9 family.</text>
</comment>
<dbReference type="PANTHER" id="PTHR36091:SF1">
    <property type="entry name" value="ALTERED INHERITANCE OF MITOCHONDRIA PROTEIN 9, MITOCHONDRIAL"/>
    <property type="match status" value="1"/>
</dbReference>
<dbReference type="EMBL" id="KV441554">
    <property type="protein sequence ID" value="OAG04084.1"/>
    <property type="molecule type" value="Genomic_DNA"/>
</dbReference>
<proteinExistence type="inferred from homology"/>
<name>A0A177C8K9_9PLEO</name>
<reference evidence="7 8" key="1">
    <citation type="submission" date="2016-05" db="EMBL/GenBank/DDBJ databases">
        <title>Comparative analysis of secretome profiles of manganese(II)-oxidizing ascomycete fungi.</title>
        <authorList>
            <consortium name="DOE Joint Genome Institute"/>
            <person name="Zeiner C.A."/>
            <person name="Purvine S.O."/>
            <person name="Zink E.M."/>
            <person name="Wu S."/>
            <person name="Pasa-Tolic L."/>
            <person name="Chaput D.L."/>
            <person name="Haridas S."/>
            <person name="Grigoriev I.V."/>
            <person name="Santelli C.M."/>
            <person name="Hansel C.M."/>
        </authorList>
    </citation>
    <scope>NUCLEOTIDE SEQUENCE [LARGE SCALE GENOMIC DNA]</scope>
    <source>
        <strain evidence="7 8">AP3s5-JAC2a</strain>
    </source>
</reference>
<feature type="non-terminal residue" evidence="7">
    <location>
        <position position="1"/>
    </location>
</feature>
<dbReference type="Proteomes" id="UP000077069">
    <property type="component" value="Unassembled WGS sequence"/>
</dbReference>
<protein>
    <recommendedName>
        <fullName evidence="3">Altered inheritance of mitochondria protein 9, mitochondrial</fullName>
    </recommendedName>
    <alternativeName>
        <fullName evidence="6">Found in mitochondrial proteome protein 29</fullName>
    </alternativeName>
</protein>
<dbReference type="PANTHER" id="PTHR36091">
    <property type="entry name" value="ALTERED INHERITANCE OF MITOCHONDRIA PROTEIN 9, MITOCHONDRIAL"/>
    <property type="match status" value="1"/>
</dbReference>
<dbReference type="STRING" id="1460663.A0A177C8K9"/>
<keyword evidence="8" id="KW-1185">Reference proteome</keyword>
<dbReference type="AlphaFoldDB" id="A0A177C8K9"/>
<accession>A0A177C8K9</accession>
<evidence type="ECO:0000313" key="8">
    <source>
        <dbReference type="Proteomes" id="UP000077069"/>
    </source>
</evidence>
<keyword evidence="5" id="KW-0496">Mitochondrion</keyword>
<feature type="non-terminal residue" evidence="7">
    <location>
        <position position="113"/>
    </location>
</feature>
<evidence type="ECO:0000256" key="2">
    <source>
        <dbReference type="ARBA" id="ARBA00005543"/>
    </source>
</evidence>
<dbReference type="GO" id="GO:0005739">
    <property type="term" value="C:mitochondrion"/>
    <property type="evidence" value="ECO:0007669"/>
    <property type="project" value="UniProtKB-SubCell"/>
</dbReference>
<gene>
    <name evidence="7" type="ORF">CC84DRAFT_1063133</name>
</gene>
<evidence type="ECO:0000256" key="6">
    <source>
        <dbReference type="ARBA" id="ARBA00031849"/>
    </source>
</evidence>
<evidence type="ECO:0000256" key="4">
    <source>
        <dbReference type="ARBA" id="ARBA00022946"/>
    </source>
</evidence>
<sequence length="113" mass="12533">IRSVAVPVLFHPDLHKENIIVAEEDPGIITPIIDWQSSSIEPAFWPADEVPGLAQRIPDPPDKDPNEPKREACAKVFVASIQLAWDNGAVAFREELIRTSMHLVELGFSEPCP</sequence>
<keyword evidence="4" id="KW-0809">Transit peptide</keyword>
<dbReference type="InterPro" id="IPR051035">
    <property type="entry name" value="Mito_inheritance_9"/>
</dbReference>
<dbReference type="InParanoid" id="A0A177C8K9"/>
<dbReference type="GeneID" id="28757092"/>
<dbReference type="OrthoDB" id="2831558at2759"/>
<dbReference type="InterPro" id="IPR011009">
    <property type="entry name" value="Kinase-like_dom_sf"/>
</dbReference>